<dbReference type="EMBL" id="JBFAIH010000006">
    <property type="protein sequence ID" value="MEV0363585.1"/>
    <property type="molecule type" value="Genomic_DNA"/>
</dbReference>
<proteinExistence type="predicted"/>
<dbReference type="Proteomes" id="UP001551658">
    <property type="component" value="Unassembled WGS sequence"/>
</dbReference>
<protein>
    <submittedName>
        <fullName evidence="2">Uncharacterized protein</fullName>
    </submittedName>
</protein>
<sequence length="804" mass="78776">MARDLPFDGDEEVTERGGDTAYRIASATSRVARGGAYVTGGALIANNGGGVPAPPSELDSRNAGWAYSADPDPDVPSPVITFPDPDPVQSEAPGSAGDASTTMPLPHGPTFDIQVGRPGDFDLDDYYPGVHTEDIPGLTLVPGSPEGGAPGAEYMPGTGVPESTIPGMPELGAPDPGLPPNNIPGFDGIPGWGQGFPLPGNEGFGAPGEFELPAPADAFQTDIFDLPRFDLSPDSSAQAVARGADDGDWGFDLADLLARPAGDPAAGWYGEGGPTGEFVIDFGIDGGIVVADGFGHAMAVDSRMGLDISAGADGFWVASDWDLDITVGDGSLLDDRLDQYLDWAQSGTVAADSLQSAGRDPLDAAARADAGAEAAARGADSGVAAGAEAAVPGVASGTGAASGAAASTGAGVAMAPGASAPGPIPAAAMAPAPVAPGPIAPAPMAAAPIAPAPMAPAPVPPPVVVPPAMAPAVQPVAATPLQTTVQPDAATTPMANVFHAPAGPSPLTAPAAQLPDLFHRPPQAPAPDPQPPAEPVLPGSATPVVPTTTAPTTTGDVTSTTGPTTTGPDGGTTTPPDGSTTVGGSTTPSIGGSTGTSPDGSTTSPETTTDTGGPSTGTTSPETTTSEGGSTGSTGESTGATTTDPGSSTGETATGGTTTDPIGGTSPNEPGTGDRTPDGTPSTVEVPTQQVPTQQVPTADQPPATVPTVSVPTQQPVLPDAPAPVAPHPLPTPLPVAPQVQPIADHGSPVPYDVHAVAVTPHTEHTALGIAGGGLTGDLSGGLLPHTVAVTEDPIADHGHWVFM</sequence>
<reference evidence="2 3" key="1">
    <citation type="submission" date="2024-06" db="EMBL/GenBank/DDBJ databases">
        <title>The Natural Products Discovery Center: Release of the First 8490 Sequenced Strains for Exploring Actinobacteria Biosynthetic Diversity.</title>
        <authorList>
            <person name="Kalkreuter E."/>
            <person name="Kautsar S.A."/>
            <person name="Yang D."/>
            <person name="Bader C.D."/>
            <person name="Teijaro C.N."/>
            <person name="Fluegel L."/>
            <person name="Davis C.M."/>
            <person name="Simpson J.R."/>
            <person name="Lauterbach L."/>
            <person name="Steele A.D."/>
            <person name="Gui C."/>
            <person name="Meng S."/>
            <person name="Li G."/>
            <person name="Viehrig K."/>
            <person name="Ye F."/>
            <person name="Su P."/>
            <person name="Kiefer A.F."/>
            <person name="Nichols A."/>
            <person name="Cepeda A.J."/>
            <person name="Yan W."/>
            <person name="Fan B."/>
            <person name="Jiang Y."/>
            <person name="Adhikari A."/>
            <person name="Zheng C.-J."/>
            <person name="Schuster L."/>
            <person name="Cowan T.M."/>
            <person name="Smanski M.J."/>
            <person name="Chevrette M.G."/>
            <person name="De Carvalho L.P.S."/>
            <person name="Shen B."/>
        </authorList>
    </citation>
    <scope>NUCLEOTIDE SEQUENCE [LARGE SCALE GENOMIC DNA]</scope>
    <source>
        <strain evidence="2 3">NPDC050671</strain>
    </source>
</reference>
<evidence type="ECO:0000256" key="1">
    <source>
        <dbReference type="SAM" id="MobiDB-lite"/>
    </source>
</evidence>
<comment type="caution">
    <text evidence="2">The sequence shown here is derived from an EMBL/GenBank/DDBJ whole genome shotgun (WGS) entry which is preliminary data.</text>
</comment>
<accession>A0ABV3F7N4</accession>
<evidence type="ECO:0000313" key="2">
    <source>
        <dbReference type="EMBL" id="MEV0363585.1"/>
    </source>
</evidence>
<evidence type="ECO:0000313" key="3">
    <source>
        <dbReference type="Proteomes" id="UP001551658"/>
    </source>
</evidence>
<feature type="compositionally biased region" description="Low complexity" evidence="1">
    <location>
        <begin position="538"/>
        <end position="667"/>
    </location>
</feature>
<keyword evidence="3" id="KW-1185">Reference proteome</keyword>
<feature type="compositionally biased region" description="Low complexity" evidence="1">
    <location>
        <begin position="680"/>
        <end position="715"/>
    </location>
</feature>
<feature type="compositionally biased region" description="Pro residues" evidence="1">
    <location>
        <begin position="522"/>
        <end position="535"/>
    </location>
</feature>
<feature type="region of interest" description="Disordered" evidence="1">
    <location>
        <begin position="499"/>
        <end position="715"/>
    </location>
</feature>
<gene>
    <name evidence="2" type="ORF">AB0H72_12860</name>
</gene>
<dbReference type="RefSeq" id="WP_357977902.1">
    <property type="nucleotide sequence ID" value="NZ_JBFAIH010000006.1"/>
</dbReference>
<organism evidence="2 3">
    <name type="scientific">Nocardia fusca</name>
    <dbReference type="NCBI Taxonomy" id="941183"/>
    <lineage>
        <taxon>Bacteria</taxon>
        <taxon>Bacillati</taxon>
        <taxon>Actinomycetota</taxon>
        <taxon>Actinomycetes</taxon>
        <taxon>Mycobacteriales</taxon>
        <taxon>Nocardiaceae</taxon>
        <taxon>Nocardia</taxon>
    </lineage>
</organism>
<feature type="region of interest" description="Disordered" evidence="1">
    <location>
        <begin position="46"/>
        <end position="106"/>
    </location>
</feature>
<name>A0ABV3F7N4_9NOCA</name>